<dbReference type="GO" id="GO:0000105">
    <property type="term" value="P:L-histidine biosynthetic process"/>
    <property type="evidence" value="ECO:0007669"/>
    <property type="project" value="UniProtKB-UniRule"/>
</dbReference>
<dbReference type="PANTHER" id="PTHR42701:SF1">
    <property type="entry name" value="IMIDAZOLE GLYCEROL PHOSPHATE SYNTHASE SUBUNIT HISH"/>
    <property type="match status" value="1"/>
</dbReference>
<evidence type="ECO:0000256" key="11">
    <source>
        <dbReference type="PIRSR" id="PIRSR000495-1"/>
    </source>
</evidence>
<organism evidence="13 14">
    <name type="scientific">Desulfurispirillum indicum (strain ATCC BAA-1389 / DSM 22839 / S5)</name>
    <dbReference type="NCBI Taxonomy" id="653733"/>
    <lineage>
        <taxon>Bacteria</taxon>
        <taxon>Pseudomonadati</taxon>
        <taxon>Chrysiogenota</taxon>
        <taxon>Chrysiogenia</taxon>
        <taxon>Chrysiogenales</taxon>
        <taxon>Chrysiogenaceae</taxon>
        <taxon>Desulfurispirillum</taxon>
    </lineage>
</organism>
<comment type="subcellular location">
    <subcellularLocation>
        <location evidence="10">Cytoplasm</location>
    </subcellularLocation>
</comment>
<protein>
    <recommendedName>
        <fullName evidence="10">Imidazole glycerol phosphate synthase subunit HisH</fullName>
        <ecNumber evidence="10">4.3.2.10</ecNumber>
    </recommendedName>
    <alternativeName>
        <fullName evidence="10">IGP synthase glutaminase subunit</fullName>
        <ecNumber evidence="10">3.5.1.2</ecNumber>
    </alternativeName>
    <alternativeName>
        <fullName evidence="10">IGP synthase subunit HisH</fullName>
    </alternativeName>
    <alternativeName>
        <fullName evidence="10">ImGP synthase subunit HisH</fullName>
        <shortName evidence="10">IGPS subunit HisH</shortName>
    </alternativeName>
</protein>
<dbReference type="FunCoup" id="E6W1Q4">
    <property type="interactions" value="296"/>
</dbReference>
<accession>E6W1Q4</accession>
<evidence type="ECO:0000259" key="12">
    <source>
        <dbReference type="Pfam" id="PF00117"/>
    </source>
</evidence>
<dbReference type="InterPro" id="IPR029062">
    <property type="entry name" value="Class_I_gatase-like"/>
</dbReference>
<dbReference type="GO" id="GO:0004359">
    <property type="term" value="F:glutaminase activity"/>
    <property type="evidence" value="ECO:0007669"/>
    <property type="project" value="UniProtKB-EC"/>
</dbReference>
<dbReference type="InterPro" id="IPR017926">
    <property type="entry name" value="GATASE"/>
</dbReference>
<sequence>MGSTPRVGIFDYGIGNLRSVQKAFEVQGVEAHLYTTAEQLQQCDKLVLPGVGAFGDCMKGLEASGLRPLAEQWIADGKPLLGICVGFQMLLERSHEFGTHQGLGVIKGEVKPFRGAVSAELKIPQMGWNTVRFLQPSVLTQGLAEQEHFYFVHSFYCDVQEPGAILGQTEYGITYCTALQKGRLYGTQFHPEKSSAAGLQILKNFAEKG</sequence>
<feature type="active site" description="Nucleophile" evidence="10 11">
    <location>
        <position position="84"/>
    </location>
</feature>
<evidence type="ECO:0000313" key="14">
    <source>
        <dbReference type="Proteomes" id="UP000002572"/>
    </source>
</evidence>
<dbReference type="PIRSF" id="PIRSF000495">
    <property type="entry name" value="Amidotransf_hisH"/>
    <property type="match status" value="1"/>
</dbReference>
<dbReference type="PROSITE" id="PS51273">
    <property type="entry name" value="GATASE_TYPE_1"/>
    <property type="match status" value="1"/>
</dbReference>
<evidence type="ECO:0000256" key="10">
    <source>
        <dbReference type="HAMAP-Rule" id="MF_00278"/>
    </source>
</evidence>
<gene>
    <name evidence="10" type="primary">hisH</name>
    <name evidence="13" type="ordered locus">Selin_1876</name>
</gene>
<feature type="active site" evidence="10 11">
    <location>
        <position position="190"/>
    </location>
</feature>
<name>E6W1Q4_DESIS</name>
<feature type="domain" description="Glutamine amidotransferase" evidence="12">
    <location>
        <begin position="10"/>
        <end position="206"/>
    </location>
</feature>
<dbReference type="Gene3D" id="3.40.50.880">
    <property type="match status" value="1"/>
</dbReference>
<evidence type="ECO:0000256" key="5">
    <source>
        <dbReference type="ARBA" id="ARBA00022962"/>
    </source>
</evidence>
<evidence type="ECO:0000256" key="7">
    <source>
        <dbReference type="ARBA" id="ARBA00023239"/>
    </source>
</evidence>
<feature type="active site" evidence="10 11">
    <location>
        <position position="192"/>
    </location>
</feature>
<dbReference type="GO" id="GO:0016829">
    <property type="term" value="F:lyase activity"/>
    <property type="evidence" value="ECO:0007669"/>
    <property type="project" value="UniProtKB-KW"/>
</dbReference>
<dbReference type="PANTHER" id="PTHR42701">
    <property type="entry name" value="IMIDAZOLE GLYCEROL PHOSPHATE SYNTHASE SUBUNIT HISH"/>
    <property type="match status" value="1"/>
</dbReference>
<keyword evidence="14" id="KW-1185">Reference proteome</keyword>
<dbReference type="UniPathway" id="UPA00031">
    <property type="reaction ID" value="UER00010"/>
</dbReference>
<keyword evidence="13" id="KW-0808">Transferase</keyword>
<proteinExistence type="inferred from homology"/>
<evidence type="ECO:0000256" key="9">
    <source>
        <dbReference type="ARBA" id="ARBA00049534"/>
    </source>
</evidence>
<dbReference type="RefSeq" id="WP_013506483.1">
    <property type="nucleotide sequence ID" value="NC_014836.1"/>
</dbReference>
<keyword evidence="4 10" id="KW-0378">Hydrolase</keyword>
<comment type="pathway">
    <text evidence="1 10">Amino-acid biosynthesis; L-histidine biosynthesis; L-histidine from 5-phospho-alpha-D-ribose 1-diphosphate: step 5/9.</text>
</comment>
<dbReference type="STRING" id="653733.Selin_1876"/>
<evidence type="ECO:0000256" key="1">
    <source>
        <dbReference type="ARBA" id="ARBA00005091"/>
    </source>
</evidence>
<evidence type="ECO:0000256" key="4">
    <source>
        <dbReference type="ARBA" id="ARBA00022801"/>
    </source>
</evidence>
<reference evidence="13 14" key="1">
    <citation type="submission" date="2010-12" db="EMBL/GenBank/DDBJ databases">
        <title>Complete sequence of Desulfurispirillum indicum S5.</title>
        <authorList>
            <consortium name="US DOE Joint Genome Institute"/>
            <person name="Lucas S."/>
            <person name="Copeland A."/>
            <person name="Lapidus A."/>
            <person name="Cheng J.-F."/>
            <person name="Goodwin L."/>
            <person name="Pitluck S."/>
            <person name="Chertkov O."/>
            <person name="Held B."/>
            <person name="Detter J.C."/>
            <person name="Han C."/>
            <person name="Tapia R."/>
            <person name="Land M."/>
            <person name="Hauser L."/>
            <person name="Kyrpides N."/>
            <person name="Ivanova N."/>
            <person name="Mikhailova N."/>
            <person name="Haggblom M."/>
            <person name="Rauschenbach I."/>
            <person name="Bini E."/>
            <person name="Woyke T."/>
        </authorList>
    </citation>
    <scope>NUCLEOTIDE SEQUENCE [LARGE SCALE GENOMIC DNA]</scope>
    <source>
        <strain evidence="14">ATCC BAA-1389 / DSM 22839 / S5</strain>
    </source>
</reference>
<dbReference type="CDD" id="cd01748">
    <property type="entry name" value="GATase1_IGP_Synthase"/>
    <property type="match status" value="1"/>
</dbReference>
<dbReference type="HAMAP" id="MF_00278">
    <property type="entry name" value="HisH"/>
    <property type="match status" value="1"/>
</dbReference>
<dbReference type="SUPFAM" id="SSF52317">
    <property type="entry name" value="Class I glutamine amidotransferase-like"/>
    <property type="match status" value="1"/>
</dbReference>
<evidence type="ECO:0000256" key="6">
    <source>
        <dbReference type="ARBA" id="ARBA00023102"/>
    </source>
</evidence>
<dbReference type="EC" id="3.5.1.2" evidence="10"/>
<comment type="catalytic activity">
    <reaction evidence="8 10">
        <text>5-[(5-phospho-1-deoxy-D-ribulos-1-ylimino)methylamino]-1-(5-phospho-beta-D-ribosyl)imidazole-4-carboxamide + L-glutamine = D-erythro-1-(imidazol-4-yl)glycerol 3-phosphate + 5-amino-1-(5-phospho-beta-D-ribosyl)imidazole-4-carboxamide + L-glutamate + H(+)</text>
        <dbReference type="Rhea" id="RHEA:24793"/>
        <dbReference type="ChEBI" id="CHEBI:15378"/>
        <dbReference type="ChEBI" id="CHEBI:29985"/>
        <dbReference type="ChEBI" id="CHEBI:58278"/>
        <dbReference type="ChEBI" id="CHEBI:58359"/>
        <dbReference type="ChEBI" id="CHEBI:58475"/>
        <dbReference type="ChEBI" id="CHEBI:58525"/>
        <dbReference type="EC" id="4.3.2.10"/>
    </reaction>
</comment>
<dbReference type="EC" id="4.3.2.10" evidence="10"/>
<dbReference type="EMBL" id="CP002432">
    <property type="protein sequence ID" value="ADU66603.1"/>
    <property type="molecule type" value="Genomic_DNA"/>
</dbReference>
<dbReference type="GO" id="GO:0005737">
    <property type="term" value="C:cytoplasm"/>
    <property type="evidence" value="ECO:0007669"/>
    <property type="project" value="UniProtKB-SubCell"/>
</dbReference>
<evidence type="ECO:0000256" key="3">
    <source>
        <dbReference type="ARBA" id="ARBA00022605"/>
    </source>
</evidence>
<evidence type="ECO:0000256" key="8">
    <source>
        <dbReference type="ARBA" id="ARBA00047838"/>
    </source>
</evidence>
<comment type="function">
    <text evidence="10">IGPS catalyzes the conversion of PRFAR and glutamine to IGP, AICAR and glutamate. The HisH subunit catalyzes the hydrolysis of glutamine to glutamate and ammonia as part of the synthesis of IGP and AICAR. The resulting ammonia molecule is channeled to the active site of HisF.</text>
</comment>
<comment type="catalytic activity">
    <reaction evidence="9 10">
        <text>L-glutamine + H2O = L-glutamate + NH4(+)</text>
        <dbReference type="Rhea" id="RHEA:15889"/>
        <dbReference type="ChEBI" id="CHEBI:15377"/>
        <dbReference type="ChEBI" id="CHEBI:28938"/>
        <dbReference type="ChEBI" id="CHEBI:29985"/>
        <dbReference type="ChEBI" id="CHEBI:58359"/>
        <dbReference type="EC" id="3.5.1.2"/>
    </reaction>
</comment>
<keyword evidence="7 10" id="KW-0456">Lyase</keyword>
<evidence type="ECO:0000256" key="2">
    <source>
        <dbReference type="ARBA" id="ARBA00011152"/>
    </source>
</evidence>
<dbReference type="MEROPS" id="C26.965"/>
<dbReference type="Pfam" id="PF00117">
    <property type="entry name" value="GATase"/>
    <property type="match status" value="1"/>
</dbReference>
<dbReference type="InParanoid" id="E6W1Q4"/>
<dbReference type="NCBIfam" id="TIGR01855">
    <property type="entry name" value="IMP_synth_hisH"/>
    <property type="match status" value="1"/>
</dbReference>
<dbReference type="OrthoDB" id="9807749at2"/>
<dbReference type="eggNOG" id="COG0118">
    <property type="taxonomic scope" value="Bacteria"/>
</dbReference>
<dbReference type="AlphaFoldDB" id="E6W1Q4"/>
<keyword evidence="3 10" id="KW-0028">Amino-acid biosynthesis</keyword>
<dbReference type="InterPro" id="IPR010139">
    <property type="entry name" value="Imidazole-glycPsynth_HisH"/>
</dbReference>
<keyword evidence="10" id="KW-0963">Cytoplasm</keyword>
<keyword evidence="6 10" id="KW-0368">Histidine biosynthesis</keyword>
<dbReference type="Proteomes" id="UP000002572">
    <property type="component" value="Chromosome"/>
</dbReference>
<dbReference type="KEGG" id="din:Selin_1876"/>
<dbReference type="GO" id="GO:0000107">
    <property type="term" value="F:imidazoleglycerol-phosphate synthase activity"/>
    <property type="evidence" value="ECO:0007669"/>
    <property type="project" value="UniProtKB-UniRule"/>
</dbReference>
<evidence type="ECO:0000313" key="13">
    <source>
        <dbReference type="EMBL" id="ADU66603.1"/>
    </source>
</evidence>
<keyword evidence="5 10" id="KW-0315">Glutamine amidotransferase</keyword>
<dbReference type="HOGENOM" id="CLU_071837_2_0_0"/>
<comment type="subunit">
    <text evidence="2 10">Heterodimer of HisH and HisF.</text>
</comment>